<evidence type="ECO:0000313" key="2">
    <source>
        <dbReference type="Proteomes" id="UP001175227"/>
    </source>
</evidence>
<name>A0AA39NJ49_9AGAR</name>
<proteinExistence type="predicted"/>
<dbReference type="AlphaFoldDB" id="A0AA39NJ49"/>
<protein>
    <submittedName>
        <fullName evidence="1">Uncharacterized protein</fullName>
    </submittedName>
</protein>
<gene>
    <name evidence="1" type="ORF">IW261DRAFT_1426740</name>
</gene>
<reference evidence="1" key="1">
    <citation type="submission" date="2023-06" db="EMBL/GenBank/DDBJ databases">
        <authorList>
            <consortium name="Lawrence Berkeley National Laboratory"/>
            <person name="Ahrendt S."/>
            <person name="Sahu N."/>
            <person name="Indic B."/>
            <person name="Wong-Bajracharya J."/>
            <person name="Merenyi Z."/>
            <person name="Ke H.-M."/>
            <person name="Monk M."/>
            <person name="Kocsube S."/>
            <person name="Drula E."/>
            <person name="Lipzen A."/>
            <person name="Balint B."/>
            <person name="Henrissat B."/>
            <person name="Andreopoulos B."/>
            <person name="Martin F.M."/>
            <person name="Harder C.B."/>
            <person name="Rigling D."/>
            <person name="Ford K.L."/>
            <person name="Foster G.D."/>
            <person name="Pangilinan J."/>
            <person name="Papanicolaou A."/>
            <person name="Barry K."/>
            <person name="LaButti K."/>
            <person name="Viragh M."/>
            <person name="Koriabine M."/>
            <person name="Yan M."/>
            <person name="Riley R."/>
            <person name="Champramary S."/>
            <person name="Plett K.L."/>
            <person name="Tsai I.J."/>
            <person name="Slot J."/>
            <person name="Sipos G."/>
            <person name="Plett J."/>
            <person name="Nagy L.G."/>
            <person name="Grigoriev I.V."/>
        </authorList>
    </citation>
    <scope>NUCLEOTIDE SEQUENCE</scope>
    <source>
        <strain evidence="1">ICMP 16352</strain>
    </source>
</reference>
<evidence type="ECO:0000313" key="1">
    <source>
        <dbReference type="EMBL" id="KAK0466599.1"/>
    </source>
</evidence>
<comment type="caution">
    <text evidence="1">The sequence shown here is derived from an EMBL/GenBank/DDBJ whole genome shotgun (WGS) entry which is preliminary data.</text>
</comment>
<organism evidence="1 2">
    <name type="scientific">Armillaria novae-zelandiae</name>
    <dbReference type="NCBI Taxonomy" id="153914"/>
    <lineage>
        <taxon>Eukaryota</taxon>
        <taxon>Fungi</taxon>
        <taxon>Dikarya</taxon>
        <taxon>Basidiomycota</taxon>
        <taxon>Agaricomycotina</taxon>
        <taxon>Agaricomycetes</taxon>
        <taxon>Agaricomycetidae</taxon>
        <taxon>Agaricales</taxon>
        <taxon>Marasmiineae</taxon>
        <taxon>Physalacriaceae</taxon>
        <taxon>Armillaria</taxon>
    </lineage>
</organism>
<dbReference type="EMBL" id="JAUEPR010000081">
    <property type="protein sequence ID" value="KAK0466599.1"/>
    <property type="molecule type" value="Genomic_DNA"/>
</dbReference>
<accession>A0AA39NJ49</accession>
<keyword evidence="2" id="KW-1185">Reference proteome</keyword>
<sequence>MKEKAVQHPTSSRSYTRDITIFVWFTGYILRSERVRPNLTNNKRMESLALLPLRNGSWKRGPETRTNHLERAFFLTTGSSDGFALVLLLPQLPSLPLGGKRYRSATAAVPSILHVLQRSLFSPHPVYDPGPNSHADEPETIGRALLHTVAVQQLKELETGALEMLRLEGMSWRRDPWRRNSWRWLSRRCASRSLSGDAAAGDWMSGDVVPEFS</sequence>
<dbReference type="Proteomes" id="UP001175227">
    <property type="component" value="Unassembled WGS sequence"/>
</dbReference>